<evidence type="ECO:0000313" key="6">
    <source>
        <dbReference type="Proteomes" id="UP000276223"/>
    </source>
</evidence>
<keyword evidence="2 4" id="KW-0474">Menaquinone biosynthesis</keyword>
<comment type="catalytic activity">
    <reaction evidence="4">
        <text>cyclic dehypoxanthinylfutalosinate = 1,4-dihydroxy-6-naphthoate + dihydroxyacetone</text>
        <dbReference type="Rhea" id="RHEA:33087"/>
        <dbReference type="ChEBI" id="CHEBI:16016"/>
        <dbReference type="ChEBI" id="CHEBI:64254"/>
        <dbReference type="ChEBI" id="CHEBI:64270"/>
        <dbReference type="EC" id="4.1.99.29"/>
    </reaction>
</comment>
<accession>A0A3N1VTW2</accession>
<dbReference type="Gene3D" id="3.40.190.10">
    <property type="entry name" value="Periplasmic binding protein-like II"/>
    <property type="match status" value="2"/>
</dbReference>
<dbReference type="EC" id="4.1.99.29" evidence="4"/>
<evidence type="ECO:0000256" key="4">
    <source>
        <dbReference type="HAMAP-Rule" id="MF_00996"/>
    </source>
</evidence>
<comment type="similarity">
    <text evidence="4">Belongs to the MqnA/MqnD family. MqnD subfamily.</text>
</comment>
<dbReference type="GO" id="GO:0009234">
    <property type="term" value="P:menaquinone biosynthetic process"/>
    <property type="evidence" value="ECO:0007669"/>
    <property type="project" value="UniProtKB-UniRule"/>
</dbReference>
<feature type="binding site" evidence="4">
    <location>
        <begin position="111"/>
        <end position="112"/>
    </location>
    <ligand>
        <name>substrate</name>
    </ligand>
</feature>
<evidence type="ECO:0000256" key="2">
    <source>
        <dbReference type="ARBA" id="ARBA00022428"/>
    </source>
</evidence>
<gene>
    <name evidence="4" type="primary">mqnD</name>
    <name evidence="5" type="ORF">EDC27_0479</name>
</gene>
<dbReference type="Proteomes" id="UP000276223">
    <property type="component" value="Unassembled WGS sequence"/>
</dbReference>
<dbReference type="HAMAP" id="MF_00996">
    <property type="entry name" value="MqnD"/>
    <property type="match status" value="1"/>
</dbReference>
<dbReference type="RefSeq" id="WP_123289008.1">
    <property type="nucleotide sequence ID" value="NZ_RJVA01000009.1"/>
</dbReference>
<reference evidence="5 6" key="1">
    <citation type="submission" date="2018-11" db="EMBL/GenBank/DDBJ databases">
        <title>Genomic Encyclopedia of Type Strains, Phase IV (KMG-IV): sequencing the most valuable type-strain genomes for metagenomic binning, comparative biology and taxonomic classification.</title>
        <authorList>
            <person name="Goeker M."/>
        </authorList>
    </citation>
    <scope>NUCLEOTIDE SEQUENCE [LARGE SCALE GENOMIC DNA]</scope>
    <source>
        <strain evidence="5 6">DSM 22027</strain>
    </source>
</reference>
<keyword evidence="3 4" id="KW-0456">Lyase</keyword>
<dbReference type="EMBL" id="RJVA01000009">
    <property type="protein sequence ID" value="ROR03217.1"/>
    <property type="molecule type" value="Genomic_DNA"/>
</dbReference>
<dbReference type="PANTHER" id="PTHR37167:SF1">
    <property type="entry name" value="1,4-DIHYDROXY-6-NAPHTOATE SYNTHASE"/>
    <property type="match status" value="1"/>
</dbReference>
<dbReference type="CDD" id="cd13635">
    <property type="entry name" value="PBP2_Ttha1568_Mqnd"/>
    <property type="match status" value="1"/>
</dbReference>
<feature type="binding site" evidence="4">
    <location>
        <begin position="57"/>
        <end position="59"/>
    </location>
    <ligand>
        <name>substrate</name>
    </ligand>
</feature>
<protein>
    <recommendedName>
        <fullName evidence="4">1,4-dihydroxy-6-naphtoate synthase</fullName>
        <ecNumber evidence="4">4.1.99.29</ecNumber>
    </recommendedName>
    <alternativeName>
        <fullName evidence="4">Menaquinone biosynthetic enzyme MqnD</fullName>
    </alternativeName>
</protein>
<evidence type="ECO:0000256" key="3">
    <source>
        <dbReference type="ARBA" id="ARBA00023239"/>
    </source>
</evidence>
<comment type="caution">
    <text evidence="5">The sequence shown here is derived from an EMBL/GenBank/DDBJ whole genome shotgun (WGS) entry which is preliminary data.</text>
</comment>
<dbReference type="OrthoDB" id="9809439at2"/>
<feature type="active site" description="Proton acceptor" evidence="4">
    <location>
        <position position="150"/>
    </location>
</feature>
<dbReference type="AlphaFoldDB" id="A0A3N1VTW2"/>
<evidence type="ECO:0000256" key="1">
    <source>
        <dbReference type="ARBA" id="ARBA00004863"/>
    </source>
</evidence>
<dbReference type="GO" id="GO:0016830">
    <property type="term" value="F:carbon-carbon lyase activity"/>
    <property type="evidence" value="ECO:0007669"/>
    <property type="project" value="UniProtKB-UniRule"/>
</dbReference>
<comment type="pathway">
    <text evidence="1 4">Quinol/quinone metabolism; menaquinone biosynthesis.</text>
</comment>
<evidence type="ECO:0000313" key="5">
    <source>
        <dbReference type="EMBL" id="ROR03217.1"/>
    </source>
</evidence>
<dbReference type="Pfam" id="PF02621">
    <property type="entry name" value="VitK2_biosynth"/>
    <property type="match status" value="1"/>
</dbReference>
<dbReference type="PANTHER" id="PTHR37167">
    <property type="entry name" value="1,4-DIHYDROXY-6-NAPHTOATE SYNTHASE"/>
    <property type="match status" value="1"/>
</dbReference>
<comment type="function">
    <text evidence="4">Catalyzes the conversion of cyclic dehypoxanthine futalosine (cyclic DHFL) into 1,4-dihydroxy-6-naphthoate, a step in the biosynthesis of menaquinone (MK, vitamin K2).</text>
</comment>
<sequence length="287" mass="31811">MSQVLSLGYSTCPNDTFIFGGLALGAVQPNGLRFEPFLADVEVLNRYAKEARLDVTKISFNALIHCLKDYWLLRSGGALGRGCGPIVVAKKPWAPQDLATATIAIPGRLTTANLLLELSGLHRGERVEMSFEKVMPAVAAEEVDAGLVIHEGRFTYENLGLSLVLDLGAWWESRTGYPLPLGCIVIRRRLGRHTAELMDRAIVESLDWAREHPDQVWPYIEAHAQEMASDIIARHIQTFVNEFSRDVGTEGQRAVRRLLDEAARIAGVSLPDVPIFWTDSLPQNEVL</sequence>
<dbReference type="SUPFAM" id="SSF53850">
    <property type="entry name" value="Periplasmic binding protein-like II"/>
    <property type="match status" value="1"/>
</dbReference>
<proteinExistence type="inferred from homology"/>
<dbReference type="UniPathway" id="UPA00079"/>
<dbReference type="InterPro" id="IPR003773">
    <property type="entry name" value="Menaquinone_biosynth"/>
</dbReference>
<dbReference type="InterPro" id="IPR030869">
    <property type="entry name" value="MqnD"/>
</dbReference>
<keyword evidence="6" id="KW-1185">Reference proteome</keyword>
<organism evidence="5 6">
    <name type="scientific">Desulfosoma caldarium</name>
    <dbReference type="NCBI Taxonomy" id="610254"/>
    <lineage>
        <taxon>Bacteria</taxon>
        <taxon>Pseudomonadati</taxon>
        <taxon>Thermodesulfobacteriota</taxon>
        <taxon>Syntrophobacteria</taxon>
        <taxon>Syntrophobacterales</taxon>
        <taxon>Syntrophobacteraceae</taxon>
        <taxon>Desulfosoma</taxon>
    </lineage>
</organism>
<name>A0A3N1VTW2_9BACT</name>